<evidence type="ECO:0000256" key="6">
    <source>
        <dbReference type="ARBA" id="ARBA00023170"/>
    </source>
</evidence>
<evidence type="ECO:0000259" key="11">
    <source>
        <dbReference type="PROSITE" id="PS50262"/>
    </source>
</evidence>
<keyword evidence="6 8" id="KW-0675">Receptor</keyword>
<dbReference type="Pfam" id="PF00001">
    <property type="entry name" value="7tm_1"/>
    <property type="match status" value="1"/>
</dbReference>
<gene>
    <name evidence="12" type="ORF">P5673_030765</name>
</gene>
<keyword evidence="2 8" id="KW-0812">Transmembrane</keyword>
<dbReference type="GO" id="GO:0004930">
    <property type="term" value="F:G protein-coupled receptor activity"/>
    <property type="evidence" value="ECO:0007669"/>
    <property type="project" value="UniProtKB-KW"/>
</dbReference>
<feature type="transmembrane region" description="Helical" evidence="10">
    <location>
        <begin position="77"/>
        <end position="96"/>
    </location>
</feature>
<dbReference type="Gene3D" id="1.20.1070.10">
    <property type="entry name" value="Rhodopsin 7-helix transmembrane proteins"/>
    <property type="match status" value="1"/>
</dbReference>
<dbReference type="SUPFAM" id="SSF81321">
    <property type="entry name" value="Family A G protein-coupled receptor-like"/>
    <property type="match status" value="1"/>
</dbReference>
<keyword evidence="13" id="KW-1185">Reference proteome</keyword>
<feature type="compositionally biased region" description="Polar residues" evidence="9">
    <location>
        <begin position="274"/>
        <end position="289"/>
    </location>
</feature>
<keyword evidence="5 10" id="KW-0472">Membrane</keyword>
<dbReference type="CDD" id="cd00637">
    <property type="entry name" value="7tm_classA_rhodopsin-like"/>
    <property type="match status" value="1"/>
</dbReference>
<proteinExistence type="inferred from homology"/>
<dbReference type="PROSITE" id="PS50262">
    <property type="entry name" value="G_PROTEIN_RECEP_F1_2"/>
    <property type="match status" value="1"/>
</dbReference>
<dbReference type="Proteomes" id="UP001249851">
    <property type="component" value="Unassembled WGS sequence"/>
</dbReference>
<protein>
    <submittedName>
        <fullName evidence="12">Neuropeptide FF receptor 2</fullName>
    </submittedName>
</protein>
<evidence type="ECO:0000256" key="3">
    <source>
        <dbReference type="ARBA" id="ARBA00022989"/>
    </source>
</evidence>
<evidence type="ECO:0000256" key="5">
    <source>
        <dbReference type="ARBA" id="ARBA00023136"/>
    </source>
</evidence>
<reference evidence="12" key="1">
    <citation type="journal article" date="2023" name="G3 (Bethesda)">
        <title>Whole genome assembly and annotation of the endangered Caribbean coral Acropora cervicornis.</title>
        <authorList>
            <person name="Selwyn J.D."/>
            <person name="Vollmer S.V."/>
        </authorList>
    </citation>
    <scope>NUCLEOTIDE SEQUENCE</scope>
    <source>
        <strain evidence="12">K2</strain>
    </source>
</reference>
<comment type="caution">
    <text evidence="12">The sequence shown here is derived from an EMBL/GenBank/DDBJ whole genome shotgun (WGS) entry which is preliminary data.</text>
</comment>
<evidence type="ECO:0000256" key="2">
    <source>
        <dbReference type="ARBA" id="ARBA00022692"/>
    </source>
</evidence>
<organism evidence="12 13">
    <name type="scientific">Acropora cervicornis</name>
    <name type="common">Staghorn coral</name>
    <dbReference type="NCBI Taxonomy" id="6130"/>
    <lineage>
        <taxon>Eukaryota</taxon>
        <taxon>Metazoa</taxon>
        <taxon>Cnidaria</taxon>
        <taxon>Anthozoa</taxon>
        <taxon>Hexacorallia</taxon>
        <taxon>Scleractinia</taxon>
        <taxon>Astrocoeniina</taxon>
        <taxon>Acroporidae</taxon>
        <taxon>Acropora</taxon>
    </lineage>
</organism>
<feature type="domain" description="G-protein coupled receptors family 1 profile" evidence="11">
    <location>
        <begin position="56"/>
        <end position="415"/>
    </location>
</feature>
<evidence type="ECO:0000256" key="9">
    <source>
        <dbReference type="SAM" id="MobiDB-lite"/>
    </source>
</evidence>
<keyword evidence="3 10" id="KW-1133">Transmembrane helix</keyword>
<dbReference type="EMBL" id="JARQWQ010000135">
    <property type="protein sequence ID" value="KAK2548940.1"/>
    <property type="molecule type" value="Genomic_DNA"/>
</dbReference>
<evidence type="ECO:0000256" key="1">
    <source>
        <dbReference type="ARBA" id="ARBA00004141"/>
    </source>
</evidence>
<feature type="transmembrane region" description="Helical" evidence="10">
    <location>
        <begin position="116"/>
        <end position="137"/>
    </location>
</feature>
<comment type="subcellular location">
    <subcellularLocation>
        <location evidence="1">Membrane</location>
        <topology evidence="1">Multi-pass membrane protein</topology>
    </subcellularLocation>
</comment>
<feature type="compositionally biased region" description="Basic and acidic residues" evidence="9">
    <location>
        <begin position="236"/>
        <end position="249"/>
    </location>
</feature>
<dbReference type="GO" id="GO:0005886">
    <property type="term" value="C:plasma membrane"/>
    <property type="evidence" value="ECO:0007669"/>
    <property type="project" value="TreeGrafter"/>
</dbReference>
<keyword evidence="4 8" id="KW-0297">G-protein coupled receptor</keyword>
<feature type="transmembrane region" description="Helical" evidence="10">
    <location>
        <begin position="197"/>
        <end position="226"/>
    </location>
</feature>
<evidence type="ECO:0000256" key="10">
    <source>
        <dbReference type="SAM" id="Phobius"/>
    </source>
</evidence>
<dbReference type="PANTHER" id="PTHR45695:SF9">
    <property type="entry name" value="LEUCOKININ RECEPTOR"/>
    <property type="match status" value="1"/>
</dbReference>
<feature type="transmembrane region" description="Helical" evidence="10">
    <location>
        <begin position="394"/>
        <end position="419"/>
    </location>
</feature>
<feature type="compositionally biased region" description="Basic and acidic residues" evidence="9">
    <location>
        <begin position="263"/>
        <end position="273"/>
    </location>
</feature>
<evidence type="ECO:0000313" key="12">
    <source>
        <dbReference type="EMBL" id="KAK2548940.1"/>
    </source>
</evidence>
<reference evidence="12" key="2">
    <citation type="journal article" date="2023" name="Science">
        <title>Genomic signatures of disease resistance in endangered staghorn corals.</title>
        <authorList>
            <person name="Vollmer S.V."/>
            <person name="Selwyn J.D."/>
            <person name="Despard B.A."/>
            <person name="Roesel C.L."/>
        </authorList>
    </citation>
    <scope>NUCLEOTIDE SEQUENCE</scope>
    <source>
        <strain evidence="12">K2</strain>
    </source>
</reference>
<accession>A0AAD9PTS9</accession>
<feature type="transmembrane region" description="Helical" evidence="10">
    <location>
        <begin position="360"/>
        <end position="382"/>
    </location>
</feature>
<feature type="transmembrane region" description="Helical" evidence="10">
    <location>
        <begin position="43"/>
        <end position="65"/>
    </location>
</feature>
<feature type="non-terminal residue" evidence="12">
    <location>
        <position position="459"/>
    </location>
</feature>
<dbReference type="PANTHER" id="PTHR45695">
    <property type="entry name" value="LEUCOKININ RECEPTOR-RELATED"/>
    <property type="match status" value="1"/>
</dbReference>
<dbReference type="PRINTS" id="PR00237">
    <property type="entry name" value="GPCRRHODOPSN"/>
</dbReference>
<evidence type="ECO:0000313" key="13">
    <source>
        <dbReference type="Proteomes" id="UP001249851"/>
    </source>
</evidence>
<dbReference type="AlphaFoldDB" id="A0AAD9PTS9"/>
<evidence type="ECO:0000256" key="7">
    <source>
        <dbReference type="ARBA" id="ARBA00023224"/>
    </source>
</evidence>
<dbReference type="InterPro" id="IPR017452">
    <property type="entry name" value="GPCR_Rhodpsn_7TM"/>
</dbReference>
<feature type="region of interest" description="Disordered" evidence="9">
    <location>
        <begin position="236"/>
        <end position="289"/>
    </location>
</feature>
<name>A0AAD9PTS9_ACRCE</name>
<comment type="similarity">
    <text evidence="8">Belongs to the G-protein coupled receptor 1 family.</text>
</comment>
<dbReference type="PROSITE" id="PS00237">
    <property type="entry name" value="G_PROTEIN_RECEP_F1_1"/>
    <property type="match status" value="1"/>
</dbReference>
<evidence type="ECO:0000256" key="8">
    <source>
        <dbReference type="RuleBase" id="RU000688"/>
    </source>
</evidence>
<keyword evidence="7 8" id="KW-0807">Transducer</keyword>
<feature type="transmembrane region" description="Helical" evidence="10">
    <location>
        <begin position="158"/>
        <end position="177"/>
    </location>
</feature>
<dbReference type="InterPro" id="IPR000276">
    <property type="entry name" value="GPCR_Rhodpsn"/>
</dbReference>
<sequence length="459" mass="51991">MNSSEGLHRNVQSSPTNFSSLVTTSSTANTLSGESAEFRTLKLFLYFSILTLSSIGNGMVFYLICRNRRLRQTPSNMLLLNLSACDFLTPLLSIPFDLVLEERGYVWPYGAFLCHVLWPASTLTATLSALTLSVISLDRFRLLMHPFTPRLTKTQIKFLIAGIHLLSLSVIVPYVVFLKLEDHKCIEQWPKLWYRQVYTLVLFMTQYALPLFFMTTVYALALIKLYNVTSNASSMRVKEENTSSRRSREVSVNPRGVSANSRDVSDNSRKVSESLRTSSENSRQVSINSRKASANSCKVTVSSRKSSVISRKVSSSSQLGCETSNDLFSNGNRIRRLSSRVAYNVKQGCEIDSNVRVTKLFIAIVAIFAIFMLPNQVLWLWIDFGAGLRHERLNIVKIICWLFTYTNCVCNPVIFITFFKDFRSEVVALPKRLWKRPSSRLSVSRWSSHESENTSPASP</sequence>
<evidence type="ECO:0000256" key="4">
    <source>
        <dbReference type="ARBA" id="ARBA00023040"/>
    </source>
</evidence>